<dbReference type="PANTHER" id="PTHR31760:SF0">
    <property type="entry name" value="S-ADENOSYL-L-METHIONINE-DEPENDENT METHYLTRANSFERASES SUPERFAMILY PROTEIN"/>
    <property type="match status" value="1"/>
</dbReference>
<dbReference type="GO" id="GO:0008168">
    <property type="term" value="F:methyltransferase activity"/>
    <property type="evidence" value="ECO:0007669"/>
    <property type="project" value="UniProtKB-KW"/>
</dbReference>
<dbReference type="NCBIfam" id="TIGR00138">
    <property type="entry name" value="rsmG_gidB"/>
    <property type="match status" value="1"/>
</dbReference>
<name>A0ABV3X7D5_9FIRM</name>
<sequence length="241" mass="27218">MFRQEMEQASSLYGLKLNEDQLDKFTTYYELLLAWNEKMNLTAITEEREVAVKHMIDSLTALAGWETMGQEGSLHLVDVGTGAGFPGLPLKIFCPELHLVLVDSLRKRVDFLETVVEKLALRNVQCLHMRAEEAARRKELRERFDVAVSRAVARLPVLVEYLFPFVRVGGAALALKGLQYREEIEEARRAVQLMGGREIQAVPVTLPYLTDKRAVVVMKKERPTPKAYPRKAGTPGKAPLL</sequence>
<comment type="subcellular location">
    <subcellularLocation>
        <location evidence="6">Cytoplasm</location>
    </subcellularLocation>
</comment>
<dbReference type="SUPFAM" id="SSF53335">
    <property type="entry name" value="S-adenosyl-L-methionine-dependent methyltransferases"/>
    <property type="match status" value="1"/>
</dbReference>
<organism evidence="7 8">
    <name type="scientific">Selenomonas sputigena</name>
    <dbReference type="NCBI Taxonomy" id="69823"/>
    <lineage>
        <taxon>Bacteria</taxon>
        <taxon>Bacillati</taxon>
        <taxon>Bacillota</taxon>
        <taxon>Negativicutes</taxon>
        <taxon>Selenomonadales</taxon>
        <taxon>Selenomonadaceae</taxon>
        <taxon>Selenomonas</taxon>
    </lineage>
</organism>
<evidence type="ECO:0000256" key="6">
    <source>
        <dbReference type="HAMAP-Rule" id="MF_00074"/>
    </source>
</evidence>
<dbReference type="InterPro" id="IPR003682">
    <property type="entry name" value="rRNA_ssu_MeTfrase_G"/>
</dbReference>
<dbReference type="GO" id="GO:0032259">
    <property type="term" value="P:methylation"/>
    <property type="evidence" value="ECO:0007669"/>
    <property type="project" value="UniProtKB-KW"/>
</dbReference>
<feature type="binding site" evidence="6">
    <location>
        <begin position="131"/>
        <end position="132"/>
    </location>
    <ligand>
        <name>S-adenosyl-L-methionine</name>
        <dbReference type="ChEBI" id="CHEBI:59789"/>
    </ligand>
</feature>
<reference evidence="7 8" key="1">
    <citation type="submission" date="2023-04" db="EMBL/GenBank/DDBJ databases">
        <title>Genome Sequence of Selenomonas sputigena ATCC 33150.</title>
        <authorList>
            <person name="Miller D.P."/>
            <person name="Anvari S."/>
            <person name="Polson S.W."/>
            <person name="Macdonald M."/>
            <person name="Mcdowell J.V."/>
        </authorList>
    </citation>
    <scope>NUCLEOTIDE SEQUENCE [LARGE SCALE GENOMIC DNA]</scope>
    <source>
        <strain evidence="7 8">ATCC 33150</strain>
    </source>
</reference>
<keyword evidence="3 6" id="KW-0489">Methyltransferase</keyword>
<dbReference type="EMBL" id="JARVLH010000008">
    <property type="protein sequence ID" value="MEX5286113.1"/>
    <property type="molecule type" value="Genomic_DNA"/>
</dbReference>
<keyword evidence="2 6" id="KW-0698">rRNA processing</keyword>
<feature type="binding site" evidence="6">
    <location>
        <position position="85"/>
    </location>
    <ligand>
        <name>S-adenosyl-L-methionine</name>
        <dbReference type="ChEBI" id="CHEBI:59789"/>
    </ligand>
</feature>
<comment type="similarity">
    <text evidence="6">Belongs to the methyltransferase superfamily. RNA methyltransferase RsmG family.</text>
</comment>
<dbReference type="CDD" id="cd02440">
    <property type="entry name" value="AdoMet_MTases"/>
    <property type="match status" value="1"/>
</dbReference>
<keyword evidence="5 6" id="KW-0949">S-adenosyl-L-methionine</keyword>
<comment type="function">
    <text evidence="6">Specifically methylates the N7 position of a guanine in 16S rRNA.</text>
</comment>
<dbReference type="Proteomes" id="UP001559623">
    <property type="component" value="Unassembled WGS sequence"/>
</dbReference>
<evidence type="ECO:0000256" key="4">
    <source>
        <dbReference type="ARBA" id="ARBA00022679"/>
    </source>
</evidence>
<gene>
    <name evidence="6 7" type="primary">rsmG</name>
    <name evidence="7" type="ORF">QCO44_10875</name>
</gene>
<evidence type="ECO:0000256" key="2">
    <source>
        <dbReference type="ARBA" id="ARBA00022552"/>
    </source>
</evidence>
<protein>
    <recommendedName>
        <fullName evidence="6">Ribosomal RNA small subunit methyltransferase G</fullName>
        <ecNumber evidence="6">2.1.1.-</ecNumber>
    </recommendedName>
    <alternativeName>
        <fullName evidence="6">16S rRNA 7-methylguanosine methyltransferase</fullName>
        <shortName evidence="6">16S rRNA m7G methyltransferase</shortName>
    </alternativeName>
</protein>
<dbReference type="PANTHER" id="PTHR31760">
    <property type="entry name" value="S-ADENOSYL-L-METHIONINE-DEPENDENT METHYLTRANSFERASES SUPERFAMILY PROTEIN"/>
    <property type="match status" value="1"/>
</dbReference>
<evidence type="ECO:0000256" key="3">
    <source>
        <dbReference type="ARBA" id="ARBA00022603"/>
    </source>
</evidence>
<evidence type="ECO:0000313" key="8">
    <source>
        <dbReference type="Proteomes" id="UP001559623"/>
    </source>
</evidence>
<evidence type="ECO:0000256" key="5">
    <source>
        <dbReference type="ARBA" id="ARBA00022691"/>
    </source>
</evidence>
<evidence type="ECO:0000256" key="1">
    <source>
        <dbReference type="ARBA" id="ARBA00022490"/>
    </source>
</evidence>
<dbReference type="RefSeq" id="WP_368847835.1">
    <property type="nucleotide sequence ID" value="NZ_CP194411.1"/>
</dbReference>
<dbReference type="HAMAP" id="MF_00074">
    <property type="entry name" value="16SrRNA_methyltr_G"/>
    <property type="match status" value="1"/>
</dbReference>
<keyword evidence="8" id="KW-1185">Reference proteome</keyword>
<proteinExistence type="inferred from homology"/>
<dbReference type="EC" id="2.1.1.-" evidence="6"/>
<keyword evidence="1 6" id="KW-0963">Cytoplasm</keyword>
<evidence type="ECO:0000313" key="7">
    <source>
        <dbReference type="EMBL" id="MEX5286113.1"/>
    </source>
</evidence>
<dbReference type="InterPro" id="IPR029063">
    <property type="entry name" value="SAM-dependent_MTases_sf"/>
</dbReference>
<feature type="binding site" evidence="6">
    <location>
        <position position="150"/>
    </location>
    <ligand>
        <name>S-adenosyl-L-methionine</name>
        <dbReference type="ChEBI" id="CHEBI:59789"/>
    </ligand>
</feature>
<keyword evidence="4 6" id="KW-0808">Transferase</keyword>
<dbReference type="PIRSF" id="PIRSF003078">
    <property type="entry name" value="GidB"/>
    <property type="match status" value="1"/>
</dbReference>
<comment type="caution">
    <text evidence="6">Lacks conserved residue(s) required for the propagation of feature annotation.</text>
</comment>
<dbReference type="Gene3D" id="3.40.50.150">
    <property type="entry name" value="Vaccinia Virus protein VP39"/>
    <property type="match status" value="1"/>
</dbReference>
<comment type="caution">
    <text evidence="7">The sequence shown here is derived from an EMBL/GenBank/DDBJ whole genome shotgun (WGS) entry which is preliminary data.</text>
</comment>
<accession>A0ABV3X7D5</accession>
<feature type="binding site" evidence="6">
    <location>
        <position position="80"/>
    </location>
    <ligand>
        <name>S-adenosyl-L-methionine</name>
        <dbReference type="ChEBI" id="CHEBI:59789"/>
    </ligand>
</feature>
<dbReference type="Pfam" id="PF02527">
    <property type="entry name" value="GidB"/>
    <property type="match status" value="1"/>
</dbReference>